<dbReference type="GO" id="GO:1904423">
    <property type="term" value="C:dehydrodolichyl diphosphate synthase complex"/>
    <property type="evidence" value="ECO:0007669"/>
    <property type="project" value="TreeGrafter"/>
</dbReference>
<sequence length="297" mass="34062">MVLAALASSLDYLYSAFQEATIAILRQGPIPRHIGFVLDGNRRFARAHGAKSTQFGHYEGFRQLEKVLELCMKLGLEAVTVFAFSIENFKRSKEEVDYLMQLFCEAFVEICDKNEVVKEYGIAIRFMGNLDLLPDHVAQLARRAEELTKHNNKRIFNICCPYTSRDEMTTAIRKTVKDVETGRLRTRDIDEHVIDRNLFTAHSPPLDILCSKDCHIQFVDCYWPDFTLWRFLTVLLEYQLNYRDMMANRSAEIVPVVRRRRSGSDSSSSSDTLVGDDYASQIELLAVEENAQVKAEA</sequence>
<dbReference type="EMBL" id="JAEPQZ010000005">
    <property type="protein sequence ID" value="KAG2180806.1"/>
    <property type="molecule type" value="Genomic_DNA"/>
</dbReference>
<comment type="caution">
    <text evidence="4">The sequence shown here is derived from an EMBL/GenBank/DDBJ whole genome shotgun (WGS) entry which is preliminary data.</text>
</comment>
<dbReference type="GO" id="GO:0005783">
    <property type="term" value="C:endoplasmic reticulum"/>
    <property type="evidence" value="ECO:0007669"/>
    <property type="project" value="TreeGrafter"/>
</dbReference>
<dbReference type="PANTHER" id="PTHR10291:SF43">
    <property type="entry name" value="DEHYDRODOLICHYL DIPHOSPHATE SYNTHASE COMPLEX SUBUNIT DHDDS"/>
    <property type="match status" value="1"/>
</dbReference>
<evidence type="ECO:0000256" key="1">
    <source>
        <dbReference type="ARBA" id="ARBA00005432"/>
    </source>
</evidence>
<dbReference type="Pfam" id="PF01255">
    <property type="entry name" value="Prenyltransf"/>
    <property type="match status" value="1"/>
</dbReference>
<evidence type="ECO:0000256" key="2">
    <source>
        <dbReference type="ARBA" id="ARBA00022679"/>
    </source>
</evidence>
<reference evidence="4" key="1">
    <citation type="submission" date="2020-12" db="EMBL/GenBank/DDBJ databases">
        <title>Metabolic potential, ecology and presence of endohyphal bacteria is reflected in genomic diversity of Mucoromycotina.</title>
        <authorList>
            <person name="Muszewska A."/>
            <person name="Okrasinska A."/>
            <person name="Steczkiewicz K."/>
            <person name="Drgas O."/>
            <person name="Orlowska M."/>
            <person name="Perlinska-Lenart U."/>
            <person name="Aleksandrzak-Piekarczyk T."/>
            <person name="Szatraj K."/>
            <person name="Zielenkiewicz U."/>
            <person name="Pilsyk S."/>
            <person name="Malc E."/>
            <person name="Mieczkowski P."/>
            <person name="Kruszewska J.S."/>
            <person name="Biernat P."/>
            <person name="Pawlowska J."/>
        </authorList>
    </citation>
    <scope>NUCLEOTIDE SEQUENCE</scope>
    <source>
        <strain evidence="4">WA0000067209</strain>
    </source>
</reference>
<proteinExistence type="inferred from homology"/>
<dbReference type="NCBIfam" id="TIGR00055">
    <property type="entry name" value="uppS"/>
    <property type="match status" value="1"/>
</dbReference>
<protein>
    <recommendedName>
        <fullName evidence="3">Alkyl transferase</fullName>
        <ecNumber evidence="3">2.5.1.-</ecNumber>
    </recommendedName>
</protein>
<comment type="similarity">
    <text evidence="1 3">Belongs to the UPP synthase family.</text>
</comment>
<name>A0A8H7PVE6_MORIS</name>
<dbReference type="InterPro" id="IPR001441">
    <property type="entry name" value="UPP_synth-like"/>
</dbReference>
<dbReference type="GO" id="GO:0005811">
    <property type="term" value="C:lipid droplet"/>
    <property type="evidence" value="ECO:0007669"/>
    <property type="project" value="TreeGrafter"/>
</dbReference>
<dbReference type="GO" id="GO:0016020">
    <property type="term" value="C:membrane"/>
    <property type="evidence" value="ECO:0007669"/>
    <property type="project" value="TreeGrafter"/>
</dbReference>
<gene>
    <name evidence="4" type="ORF">INT43_008385</name>
</gene>
<dbReference type="GO" id="GO:0016094">
    <property type="term" value="P:polyprenol biosynthetic process"/>
    <property type="evidence" value="ECO:0007669"/>
    <property type="project" value="TreeGrafter"/>
</dbReference>
<keyword evidence="2 3" id="KW-0808">Transferase</keyword>
<dbReference type="Gene3D" id="3.40.1180.10">
    <property type="entry name" value="Decaprenyl diphosphate synthase-like"/>
    <property type="match status" value="1"/>
</dbReference>
<dbReference type="SUPFAM" id="SSF64005">
    <property type="entry name" value="Undecaprenyl diphosphate synthase"/>
    <property type="match status" value="1"/>
</dbReference>
<dbReference type="GO" id="GO:0045547">
    <property type="term" value="F:ditrans,polycis-polyprenyl diphosphate synthase [(2E,6E)-farnesyl diphosphate specific] activity"/>
    <property type="evidence" value="ECO:0007669"/>
    <property type="project" value="TreeGrafter"/>
</dbReference>
<evidence type="ECO:0000313" key="4">
    <source>
        <dbReference type="EMBL" id="KAG2180806.1"/>
    </source>
</evidence>
<accession>A0A8H7PVE6</accession>
<evidence type="ECO:0000313" key="5">
    <source>
        <dbReference type="Proteomes" id="UP000654370"/>
    </source>
</evidence>
<keyword evidence="5" id="KW-1185">Reference proteome</keyword>
<dbReference type="InterPro" id="IPR036424">
    <property type="entry name" value="UPP_synth-like_sf"/>
</dbReference>
<dbReference type="CDD" id="cd00475">
    <property type="entry name" value="Cis_IPPS"/>
    <property type="match status" value="1"/>
</dbReference>
<dbReference type="EC" id="2.5.1.-" evidence="3"/>
<dbReference type="AlphaFoldDB" id="A0A8H7PVE6"/>
<dbReference type="OrthoDB" id="4173905at2759"/>
<dbReference type="PANTHER" id="PTHR10291">
    <property type="entry name" value="DEHYDRODOLICHYL DIPHOSPHATE SYNTHASE FAMILY MEMBER"/>
    <property type="match status" value="1"/>
</dbReference>
<organism evidence="4 5">
    <name type="scientific">Mortierella isabellina</name>
    <name type="common">Filamentous fungus</name>
    <name type="synonym">Umbelopsis isabellina</name>
    <dbReference type="NCBI Taxonomy" id="91625"/>
    <lineage>
        <taxon>Eukaryota</taxon>
        <taxon>Fungi</taxon>
        <taxon>Fungi incertae sedis</taxon>
        <taxon>Mucoromycota</taxon>
        <taxon>Mucoromycotina</taxon>
        <taxon>Umbelopsidomycetes</taxon>
        <taxon>Umbelopsidales</taxon>
        <taxon>Umbelopsidaceae</taxon>
        <taxon>Umbelopsis</taxon>
    </lineage>
</organism>
<dbReference type="Proteomes" id="UP000654370">
    <property type="component" value="Unassembled WGS sequence"/>
</dbReference>
<evidence type="ECO:0000256" key="3">
    <source>
        <dbReference type="RuleBase" id="RU363018"/>
    </source>
</evidence>